<organism evidence="2 3">
    <name type="scientific">Qipengyuania citrea LAMA 915</name>
    <dbReference type="NCBI Taxonomy" id="1306953"/>
    <lineage>
        <taxon>Bacteria</taxon>
        <taxon>Pseudomonadati</taxon>
        <taxon>Pseudomonadota</taxon>
        <taxon>Alphaproteobacteria</taxon>
        <taxon>Sphingomonadales</taxon>
        <taxon>Erythrobacteraceae</taxon>
        <taxon>Qipengyuania</taxon>
    </lineage>
</organism>
<dbReference type="SMART" id="SM00479">
    <property type="entry name" value="EXOIII"/>
    <property type="match status" value="1"/>
</dbReference>
<dbReference type="GO" id="GO:0008408">
    <property type="term" value="F:3'-5' exonuclease activity"/>
    <property type="evidence" value="ECO:0007669"/>
    <property type="project" value="TreeGrafter"/>
</dbReference>
<feature type="domain" description="Exonuclease" evidence="1">
    <location>
        <begin position="2"/>
        <end position="168"/>
    </location>
</feature>
<dbReference type="InterPro" id="IPR013520">
    <property type="entry name" value="Ribonucl_H"/>
</dbReference>
<gene>
    <name evidence="2" type="ORF">J121_2446</name>
</gene>
<dbReference type="PANTHER" id="PTHR30231">
    <property type="entry name" value="DNA POLYMERASE III SUBUNIT EPSILON"/>
    <property type="match status" value="1"/>
</dbReference>
<dbReference type="STRING" id="1306953.J121_2446"/>
<dbReference type="CDD" id="cd06127">
    <property type="entry name" value="DEDDh"/>
    <property type="match status" value="1"/>
</dbReference>
<dbReference type="GO" id="GO:0045004">
    <property type="term" value="P:DNA replication proofreading"/>
    <property type="evidence" value="ECO:0007669"/>
    <property type="project" value="TreeGrafter"/>
</dbReference>
<name>A0A0L1KED0_9SPHN</name>
<dbReference type="SUPFAM" id="SSF53098">
    <property type="entry name" value="Ribonuclease H-like"/>
    <property type="match status" value="1"/>
</dbReference>
<dbReference type="EMBL" id="JYNE01000023">
    <property type="protein sequence ID" value="KNH02202.1"/>
    <property type="molecule type" value="Genomic_DNA"/>
</dbReference>
<dbReference type="AlphaFoldDB" id="A0A0L1KED0"/>
<proteinExistence type="predicted"/>
<dbReference type="Pfam" id="PF00929">
    <property type="entry name" value="RNase_T"/>
    <property type="match status" value="1"/>
</dbReference>
<dbReference type="InterPro" id="IPR036397">
    <property type="entry name" value="RNaseH_sf"/>
</dbReference>
<reference evidence="2" key="1">
    <citation type="submission" date="2015-02" db="EMBL/GenBank/DDBJ databases">
        <authorList>
            <person name="Chooi Y.-H."/>
        </authorList>
    </citation>
    <scope>NUCLEOTIDE SEQUENCE [LARGE SCALE GENOMIC DNA]</scope>
    <source>
        <strain evidence="2">LAMA 915</strain>
    </source>
</reference>
<protein>
    <submittedName>
        <fullName evidence="2">Polymerase epsilon subunit</fullName>
    </submittedName>
</protein>
<sequence>MTIAVLDLETEGLDPQYHQILELAVALITIDAGGRILSIDGPYTRLRDPGRPIEKHIAKITGITDAMVAGQAMDSERIAAFLGRAQACLSFNVRFDRQHLEQLVPQVSEMPWICAMADVSWLDLRFDGRAQNYLLAQAGLFNPVAHRASDDVESLVNLLAHVCHDARTVTGHALAGAQAPSWRFEATDLPYRFRQDIFRRGYSWAHKHSLRHKLVRPDDFEEERTWYRDLVGRDPSIVPVDWVERYRSDWTWNPVKREVEVVSWRR</sequence>
<evidence type="ECO:0000259" key="1">
    <source>
        <dbReference type="SMART" id="SM00479"/>
    </source>
</evidence>
<dbReference type="GO" id="GO:0003676">
    <property type="term" value="F:nucleic acid binding"/>
    <property type="evidence" value="ECO:0007669"/>
    <property type="project" value="InterPro"/>
</dbReference>
<accession>A0A0L1KED0</accession>
<dbReference type="PATRIC" id="fig|1306953.7.peg.2530"/>
<dbReference type="Proteomes" id="UP000037446">
    <property type="component" value="Unassembled WGS sequence"/>
</dbReference>
<evidence type="ECO:0000313" key="3">
    <source>
        <dbReference type="Proteomes" id="UP000037446"/>
    </source>
</evidence>
<evidence type="ECO:0000313" key="2">
    <source>
        <dbReference type="EMBL" id="KNH02202.1"/>
    </source>
</evidence>
<dbReference type="GO" id="GO:0005829">
    <property type="term" value="C:cytosol"/>
    <property type="evidence" value="ECO:0007669"/>
    <property type="project" value="TreeGrafter"/>
</dbReference>
<dbReference type="Gene3D" id="3.30.420.10">
    <property type="entry name" value="Ribonuclease H-like superfamily/Ribonuclease H"/>
    <property type="match status" value="1"/>
</dbReference>
<dbReference type="InterPro" id="IPR012337">
    <property type="entry name" value="RNaseH-like_sf"/>
</dbReference>
<comment type="caution">
    <text evidence="2">The sequence shown here is derived from an EMBL/GenBank/DDBJ whole genome shotgun (WGS) entry which is preliminary data.</text>
</comment>
<dbReference type="PANTHER" id="PTHR30231:SF37">
    <property type="entry name" value="EXODEOXYRIBONUCLEASE 10"/>
    <property type="match status" value="1"/>
</dbReference>